<keyword evidence="1" id="KW-0732">Signal</keyword>
<gene>
    <name evidence="2" type="ORF">PINE0816_LOCUS5789</name>
    <name evidence="3" type="ORF">PINE0816_LOCUS5791</name>
</gene>
<organism evidence="3">
    <name type="scientific">Proboscia inermis</name>
    <dbReference type="NCBI Taxonomy" id="420281"/>
    <lineage>
        <taxon>Eukaryota</taxon>
        <taxon>Sar</taxon>
        <taxon>Stramenopiles</taxon>
        <taxon>Ochrophyta</taxon>
        <taxon>Bacillariophyta</taxon>
        <taxon>Coscinodiscophyceae</taxon>
        <taxon>Rhizosoleniophycidae</taxon>
        <taxon>Rhizosoleniales</taxon>
        <taxon>Rhizosoleniaceae</taxon>
        <taxon>Proboscia</taxon>
    </lineage>
</organism>
<sequence length="204" mass="22181">MKSPALYCFAVVALAINTANVQGFLSPQPTSASFFGLKSKISLKSRTAVFSDVKESNEAESESETDNALGLKHFQLEEMEDKDSCATDIFLEENGNVVVGDGDGPISIKSTGTWSQEEDGSFLMSIIRTFGGGLEATKEWDLGEFTFDVERTYIGQIAQVGNKLAMTGSLWANDPFHGDTEVGFFNMIDSTEEGFKPEGRKLTS</sequence>
<proteinExistence type="predicted"/>
<evidence type="ECO:0000256" key="1">
    <source>
        <dbReference type="SAM" id="SignalP"/>
    </source>
</evidence>
<evidence type="ECO:0000313" key="3">
    <source>
        <dbReference type="EMBL" id="CAD8409668.1"/>
    </source>
</evidence>
<reference evidence="3" key="1">
    <citation type="submission" date="2021-01" db="EMBL/GenBank/DDBJ databases">
        <authorList>
            <person name="Corre E."/>
            <person name="Pelletier E."/>
            <person name="Niang G."/>
            <person name="Scheremetjew M."/>
            <person name="Finn R."/>
            <person name="Kale V."/>
            <person name="Holt S."/>
            <person name="Cochrane G."/>
            <person name="Meng A."/>
            <person name="Brown T."/>
            <person name="Cohen L."/>
        </authorList>
    </citation>
    <scope>NUCLEOTIDE SEQUENCE</scope>
    <source>
        <strain evidence="3">CCAP1064/1</strain>
    </source>
</reference>
<evidence type="ECO:0008006" key="4">
    <source>
        <dbReference type="Google" id="ProtNLM"/>
    </source>
</evidence>
<accession>A0A6T8HJV6</accession>
<feature type="signal peptide" evidence="1">
    <location>
        <begin position="1"/>
        <end position="23"/>
    </location>
</feature>
<evidence type="ECO:0000313" key="2">
    <source>
        <dbReference type="EMBL" id="CAD8409666.1"/>
    </source>
</evidence>
<dbReference type="EMBL" id="HBEL01012104">
    <property type="protein sequence ID" value="CAD8409666.1"/>
    <property type="molecule type" value="Transcribed_RNA"/>
</dbReference>
<feature type="chain" id="PRO_5036393713" description="Jacalin-type lectin domain-containing protein" evidence="1">
    <location>
        <begin position="24"/>
        <end position="204"/>
    </location>
</feature>
<dbReference type="EMBL" id="HBEL01012106">
    <property type="protein sequence ID" value="CAD8409668.1"/>
    <property type="molecule type" value="Transcribed_RNA"/>
</dbReference>
<dbReference type="AlphaFoldDB" id="A0A6T8HJV6"/>
<protein>
    <recommendedName>
        <fullName evidence="4">Jacalin-type lectin domain-containing protein</fullName>
    </recommendedName>
</protein>
<name>A0A6T8HJV6_9STRA</name>